<feature type="transmembrane region" description="Helical" evidence="8">
    <location>
        <begin position="323"/>
        <end position="343"/>
    </location>
</feature>
<evidence type="ECO:0000256" key="4">
    <source>
        <dbReference type="ARBA" id="ARBA00022519"/>
    </source>
</evidence>
<dbReference type="Gene3D" id="1.10.3720.10">
    <property type="entry name" value="MetI-like"/>
    <property type="match status" value="1"/>
</dbReference>
<dbReference type="PROSITE" id="PS50928">
    <property type="entry name" value="ABC_TM1"/>
    <property type="match status" value="1"/>
</dbReference>
<evidence type="ECO:0000259" key="10">
    <source>
        <dbReference type="PROSITE" id="PS50928"/>
    </source>
</evidence>
<evidence type="ECO:0000256" key="9">
    <source>
        <dbReference type="SAM" id="MobiDB-lite"/>
    </source>
</evidence>
<feature type="transmembrane region" description="Helical" evidence="8">
    <location>
        <begin position="177"/>
        <end position="195"/>
    </location>
</feature>
<evidence type="ECO:0000256" key="8">
    <source>
        <dbReference type="RuleBase" id="RU363032"/>
    </source>
</evidence>
<keyword evidence="12" id="KW-1185">Reference proteome</keyword>
<dbReference type="PANTHER" id="PTHR47737:SF1">
    <property type="entry name" value="GLYCINE BETAINE_PROLINE BETAINE TRANSPORT SYSTEM PERMEASE PROTEIN PROW"/>
    <property type="match status" value="1"/>
</dbReference>
<keyword evidence="2 8" id="KW-0813">Transport</keyword>
<comment type="similarity">
    <text evidence="8">Belongs to the binding-protein-dependent transport system permease family.</text>
</comment>
<dbReference type="EMBL" id="CP041764">
    <property type="protein sequence ID" value="QHA88336.1"/>
    <property type="molecule type" value="Genomic_DNA"/>
</dbReference>
<proteinExistence type="inferred from homology"/>
<keyword evidence="4" id="KW-0997">Cell inner membrane</keyword>
<dbReference type="NCBIfam" id="NF008196">
    <property type="entry name" value="PRK10952.1"/>
    <property type="match status" value="1"/>
</dbReference>
<dbReference type="InterPro" id="IPR000515">
    <property type="entry name" value="MetI-like"/>
</dbReference>
<feature type="compositionally biased region" description="Low complexity" evidence="9">
    <location>
        <begin position="24"/>
        <end position="40"/>
    </location>
</feature>
<keyword evidence="7 8" id="KW-0472">Membrane</keyword>
<dbReference type="Pfam" id="PF00528">
    <property type="entry name" value="BPD_transp_1"/>
    <property type="match status" value="1"/>
</dbReference>
<feature type="transmembrane region" description="Helical" evidence="8">
    <location>
        <begin position="152"/>
        <end position="170"/>
    </location>
</feature>
<keyword evidence="5 8" id="KW-0812">Transmembrane</keyword>
<feature type="domain" description="ABC transmembrane type-1" evidence="10">
    <location>
        <begin position="197"/>
        <end position="376"/>
    </location>
</feature>
<evidence type="ECO:0000256" key="5">
    <source>
        <dbReference type="ARBA" id="ARBA00022692"/>
    </source>
</evidence>
<dbReference type="PANTHER" id="PTHR47737">
    <property type="entry name" value="GLYCINE BETAINE/PROLINE BETAINE TRANSPORT SYSTEM PERMEASE PROTEIN PROW"/>
    <property type="match status" value="1"/>
</dbReference>
<feature type="transmembrane region" description="Helical" evidence="8">
    <location>
        <begin position="201"/>
        <end position="223"/>
    </location>
</feature>
<feature type="transmembrane region" description="Helical" evidence="8">
    <location>
        <begin position="355"/>
        <end position="372"/>
    </location>
</feature>
<dbReference type="InterPro" id="IPR035906">
    <property type="entry name" value="MetI-like_sf"/>
</dbReference>
<accession>A0ABX6GPX0</accession>
<evidence type="ECO:0000313" key="12">
    <source>
        <dbReference type="Proteomes" id="UP000430368"/>
    </source>
</evidence>
<evidence type="ECO:0000256" key="7">
    <source>
        <dbReference type="ARBA" id="ARBA00023136"/>
    </source>
</evidence>
<dbReference type="SUPFAM" id="SSF161098">
    <property type="entry name" value="MetI-like"/>
    <property type="match status" value="1"/>
</dbReference>
<feature type="compositionally biased region" description="Low complexity" evidence="9">
    <location>
        <begin position="61"/>
        <end position="91"/>
    </location>
</feature>
<evidence type="ECO:0000256" key="3">
    <source>
        <dbReference type="ARBA" id="ARBA00022475"/>
    </source>
</evidence>
<dbReference type="Proteomes" id="UP000430368">
    <property type="component" value="Chromosome"/>
</dbReference>
<evidence type="ECO:0000256" key="6">
    <source>
        <dbReference type="ARBA" id="ARBA00022989"/>
    </source>
</evidence>
<sequence length="408" mass="42711">MSDDKNQDPWASASEQPDAPAQNTPAQDAPTQGAPAQDAPAGGGSDPWSTGGSAGDAPAQAPAGSGADAWSSSPPPAAHDAGQQAAQGGADWLNSAPAQPEHFNLLDPFHKAWVPFDSWVTQGIDWLVLHFRPLFQGIRVPVDFILSGFQQLLLGMPAPIAIIVFSLIAWQLSGLGMGAATLVSLIAIGAIGAWSQAMVTLALVLTALFFCIVIGLPLGIWLARSKHAAKIIRPLLDAMQTTPAFVYLVPIVMLFGIGNVPGVVVTIIFALPPIVRLTILGIKQVPEDLIEAAESFGSSPRQLLFKVQLPLAMPTIMAGVNQTLMLALSMVVIASMIAVGGLGQMVLRGIGRLDMGLAAVGGVGIVILAIILDRLTQSLGRDSRSKGAHRWYVHGPIGLLARPFMKKA</sequence>
<feature type="region of interest" description="Disordered" evidence="9">
    <location>
        <begin position="1"/>
        <end position="94"/>
    </location>
</feature>
<comment type="subcellular location">
    <subcellularLocation>
        <location evidence="1">Cell inner membrane</location>
        <topology evidence="1">Multi-pass membrane protein</topology>
    </subcellularLocation>
    <subcellularLocation>
        <location evidence="8">Cell membrane</location>
        <topology evidence="8">Multi-pass membrane protein</topology>
    </subcellularLocation>
</comment>
<name>A0ABX6GPX0_9GAMM</name>
<reference evidence="11 12" key="1">
    <citation type="submission" date="2019-07" db="EMBL/GenBank/DDBJ databases">
        <title>Serratia dokdonensis sp. nov., an elicitor of systemic resistance in Nicotiana Tabacum.</title>
        <authorList>
            <person name="Son J.-S."/>
            <person name="Hwang Y.-J."/>
            <person name="Lee S.-Y."/>
            <person name="Ghim S.-Y."/>
        </authorList>
    </citation>
    <scope>NUCLEOTIDE SEQUENCE [LARGE SCALE GENOMIC DNA]</scope>
    <source>
        <strain evidence="11 12">KUDC3025</strain>
    </source>
</reference>
<keyword evidence="6 8" id="KW-1133">Transmembrane helix</keyword>
<protein>
    <submittedName>
        <fullName evidence="11">Glycine betaine/L-proline ABC transporter permease ProW</fullName>
    </submittedName>
</protein>
<evidence type="ECO:0000256" key="1">
    <source>
        <dbReference type="ARBA" id="ARBA00004429"/>
    </source>
</evidence>
<feature type="transmembrane region" description="Helical" evidence="8">
    <location>
        <begin position="244"/>
        <end position="271"/>
    </location>
</feature>
<organism evidence="11 12">
    <name type="scientific">Serratia rhizosphaerae</name>
    <dbReference type="NCBI Taxonomy" id="2597702"/>
    <lineage>
        <taxon>Bacteria</taxon>
        <taxon>Pseudomonadati</taxon>
        <taxon>Pseudomonadota</taxon>
        <taxon>Gammaproteobacteria</taxon>
        <taxon>Enterobacterales</taxon>
        <taxon>Yersiniaceae</taxon>
        <taxon>Serratia</taxon>
    </lineage>
</organism>
<keyword evidence="3" id="KW-1003">Cell membrane</keyword>
<dbReference type="RefSeq" id="WP_160030224.1">
    <property type="nucleotide sequence ID" value="NZ_CP041764.1"/>
</dbReference>
<dbReference type="CDD" id="cd06261">
    <property type="entry name" value="TM_PBP2"/>
    <property type="match status" value="1"/>
</dbReference>
<evidence type="ECO:0000256" key="2">
    <source>
        <dbReference type="ARBA" id="ARBA00022448"/>
    </source>
</evidence>
<evidence type="ECO:0000313" key="11">
    <source>
        <dbReference type="EMBL" id="QHA88336.1"/>
    </source>
</evidence>
<gene>
    <name evidence="11" type="primary">proW</name>
    <name evidence="11" type="ORF">FO014_15975</name>
</gene>